<evidence type="ECO:0000313" key="3">
    <source>
        <dbReference type="Proteomes" id="UP001197093"/>
    </source>
</evidence>
<dbReference type="AlphaFoldDB" id="A0AAD4I3L5"/>
<dbReference type="PIRSF" id="PIRSF029171">
    <property type="entry name" value="Esterase_LipA"/>
    <property type="match status" value="1"/>
</dbReference>
<dbReference type="GO" id="GO:0004806">
    <property type="term" value="F:triacylglycerol lipase activity"/>
    <property type="evidence" value="ECO:0007669"/>
    <property type="project" value="UniProtKB-UniRule"/>
</dbReference>
<gene>
    <name evidence="2" type="ORF">NEMBOFW57_001270</name>
</gene>
<name>A0AAD4I3L5_9PEZI</name>
<organism evidence="2 3">
    <name type="scientific">Staphylotrichum longicolle</name>
    <dbReference type="NCBI Taxonomy" id="669026"/>
    <lineage>
        <taxon>Eukaryota</taxon>
        <taxon>Fungi</taxon>
        <taxon>Dikarya</taxon>
        <taxon>Ascomycota</taxon>
        <taxon>Pezizomycotina</taxon>
        <taxon>Sordariomycetes</taxon>
        <taxon>Sordariomycetidae</taxon>
        <taxon>Sordariales</taxon>
        <taxon>Chaetomiaceae</taxon>
        <taxon>Staphylotrichum</taxon>
    </lineage>
</organism>
<dbReference type="PANTHER" id="PTHR34853">
    <property type="match status" value="1"/>
</dbReference>
<dbReference type="GO" id="GO:0016042">
    <property type="term" value="P:lipid catabolic process"/>
    <property type="evidence" value="ECO:0007669"/>
    <property type="project" value="UniProtKB-UniRule"/>
</dbReference>
<dbReference type="Proteomes" id="UP001197093">
    <property type="component" value="Unassembled WGS sequence"/>
</dbReference>
<dbReference type="SUPFAM" id="SSF53474">
    <property type="entry name" value="alpha/beta-Hydrolases"/>
    <property type="match status" value="1"/>
</dbReference>
<reference evidence="2" key="1">
    <citation type="submission" date="2023-02" db="EMBL/GenBank/DDBJ databases">
        <authorList>
            <person name="Palmer J.M."/>
        </authorList>
    </citation>
    <scope>NUCLEOTIDE SEQUENCE</scope>
    <source>
        <strain evidence="2">FW57</strain>
    </source>
</reference>
<dbReference type="EMBL" id="JAHCVI010000001">
    <property type="protein sequence ID" value="KAG7291258.1"/>
    <property type="molecule type" value="Genomic_DNA"/>
</dbReference>
<dbReference type="InterPro" id="IPR029058">
    <property type="entry name" value="AB_hydrolase_fold"/>
</dbReference>
<dbReference type="Gene3D" id="3.40.50.1820">
    <property type="entry name" value="alpha/beta hydrolase"/>
    <property type="match status" value="2"/>
</dbReference>
<dbReference type="Pfam" id="PF03583">
    <property type="entry name" value="LIP"/>
    <property type="match status" value="1"/>
</dbReference>
<comment type="similarity">
    <text evidence="1">Belongs to the AB hydrolase superfamily. Lipase family.</text>
</comment>
<proteinExistence type="inferred from homology"/>
<dbReference type="PANTHER" id="PTHR34853:SF1">
    <property type="entry name" value="LIPASE 5"/>
    <property type="match status" value="1"/>
</dbReference>
<sequence length="448" mass="48237">MLTAAAAAYASTPGRASNFPVSPELAAQYSCGESCQVVLNKTSAKDVARFDIPFDFDFYETAANFSSSKLGDLLKIAPLNPKIMNIPAGIVVYRIQYTSADLDYTTVPATAYIAFPYARQRRPFRLIAYAHGTTGVFRGCAPSTSSTLTDYNSWSPLLLAGYAVVGTDYAGLGNNYTSHKYISSRANANDVYWSTVAAKNAFPHELSNEWVSIGHSQGGGASWKLSEHEVVQSEGSGYLGGVSIAPVTYLYDALIDGFTKLQGFSSQKLESFGIVSIVPSMYFALRAVFDNYTAPFLPKTMMDRINLGEKAQLCDSALSGLTADLNTSELIENINLDSIAPIKRFQELNAPAQGVKTSKPMLVIQGANDSVVFPDITDKAYNNSCKTGNAVHLSVYPELDHSAVVGASAPEWLEFINELFSGKGLSGCATQTIAPFDAEHARKPGDTE</sequence>
<keyword evidence="3" id="KW-1185">Reference proteome</keyword>
<comment type="caution">
    <text evidence="2">The sequence shown here is derived from an EMBL/GenBank/DDBJ whole genome shotgun (WGS) entry which is preliminary data.</text>
</comment>
<evidence type="ECO:0000313" key="2">
    <source>
        <dbReference type="EMBL" id="KAG7291258.1"/>
    </source>
</evidence>
<dbReference type="InterPro" id="IPR005152">
    <property type="entry name" value="Lipase_secreted"/>
</dbReference>
<accession>A0AAD4I3L5</accession>
<evidence type="ECO:0000256" key="1">
    <source>
        <dbReference type="PIRNR" id="PIRNR029171"/>
    </source>
</evidence>
<protein>
    <submittedName>
        <fullName evidence="2">Uncharacterized protein</fullName>
    </submittedName>
</protein>